<dbReference type="PANTHER" id="PTHR43767">
    <property type="entry name" value="LONG-CHAIN-FATTY-ACID--COA LIGASE"/>
    <property type="match status" value="1"/>
</dbReference>
<feature type="domain" description="AMP-dependent synthetase/ligase" evidence="2">
    <location>
        <begin position="54"/>
        <end position="441"/>
    </location>
</feature>
<protein>
    <recommendedName>
        <fullName evidence="6">Long-chain-fatty-acid-CoA ligase</fullName>
    </recommendedName>
</protein>
<proteinExistence type="predicted"/>
<dbReference type="Pfam" id="PF13193">
    <property type="entry name" value="AMP-binding_C"/>
    <property type="match status" value="1"/>
</dbReference>
<dbReference type="InterPro" id="IPR020845">
    <property type="entry name" value="AMP-binding_CS"/>
</dbReference>
<gene>
    <name evidence="4" type="ORF">Rhopal_001056-T1</name>
</gene>
<dbReference type="InterPro" id="IPR050237">
    <property type="entry name" value="ATP-dep_AMP-bd_enzyme"/>
</dbReference>
<dbReference type="AlphaFoldDB" id="A0AAV5G6M7"/>
<evidence type="ECO:0000256" key="1">
    <source>
        <dbReference type="SAM" id="MobiDB-lite"/>
    </source>
</evidence>
<dbReference type="Gene3D" id="3.30.300.30">
    <property type="match status" value="1"/>
</dbReference>
<dbReference type="Gene3D" id="3.40.50.12780">
    <property type="entry name" value="N-terminal domain of ligase-like"/>
    <property type="match status" value="1"/>
</dbReference>
<feature type="region of interest" description="Disordered" evidence="1">
    <location>
        <begin position="341"/>
        <end position="371"/>
    </location>
</feature>
<dbReference type="SUPFAM" id="SSF56801">
    <property type="entry name" value="Acetyl-CoA synthetase-like"/>
    <property type="match status" value="1"/>
</dbReference>
<evidence type="ECO:0008006" key="6">
    <source>
        <dbReference type="Google" id="ProtNLM"/>
    </source>
</evidence>
<comment type="caution">
    <text evidence="4">The sequence shown here is derived from an EMBL/GenBank/DDBJ whole genome shotgun (WGS) entry which is preliminary data.</text>
</comment>
<name>A0AAV5G6M7_9BASI</name>
<evidence type="ECO:0000313" key="4">
    <source>
        <dbReference type="EMBL" id="GJN88100.1"/>
    </source>
</evidence>
<dbReference type="InterPro" id="IPR000873">
    <property type="entry name" value="AMP-dep_synth/lig_dom"/>
</dbReference>
<dbReference type="EMBL" id="BQKY01000002">
    <property type="protein sequence ID" value="GJN88100.1"/>
    <property type="molecule type" value="Genomic_DNA"/>
</dbReference>
<dbReference type="PANTHER" id="PTHR43767:SF1">
    <property type="entry name" value="NONRIBOSOMAL PEPTIDE SYNTHASE PES1 (EUROFUNG)-RELATED"/>
    <property type="match status" value="1"/>
</dbReference>
<feature type="compositionally biased region" description="Basic and acidic residues" evidence="1">
    <location>
        <begin position="613"/>
        <end position="625"/>
    </location>
</feature>
<dbReference type="InterPro" id="IPR025110">
    <property type="entry name" value="AMP-bd_C"/>
</dbReference>
<dbReference type="Pfam" id="PF00501">
    <property type="entry name" value="AMP-binding"/>
    <property type="match status" value="1"/>
</dbReference>
<sequence>MYKPAAPQRSVQDCDRILASPASPFALEDRLIGSRRVKVYRNLPDSIRDYWLTAAQSFGQRKYLVYEDERLTYSETHERVLHLASLLHARGVKKGDRVALALRNTPEWIVAWWACHLLGAISVAVNAWLSPEAFFHCLSITEPAAILVDEERQQVLRSRVAELHKLGCRTLLVTRTSTAVAGFEPLSAALAAHAPSALPDIAIGPEDLACIFFTSGTTSLPKGVNSTQRQWMSNRWNTATGKARMILRRGEDLPKPDPNAEPPSVLLTVPLFHVIGNQSFLALMTAMGGSVILMHKFTPARAASLLLSEGCTMTGGVPNMVSAMLDELDRRPGAWDKVRLESLSYGGGPPSSSLPEEARQRAPGASASQGYGLTETNSVATTFAGDDYLARPTSCGLAALAVRIKIIPPTHDGPASSALSLAPGETGEICIHGPNVALGYWRDEEATRKAFDDEGWFRSGDLGYLDEEGFLYISDRAKDIIIRSGENISSVLVEDALLQHPAVRECAVVPVPCPQHGEQVAALVVLHPPSHPSRHRTSDVSEAALAAHCATLLPRHAVPALVLFPSRESGALEGEEEGGGLIKNATGKVLKKDLKAVAREEWERRGGAGKARTVPEGHEGDKEPSGTEWNGLRIRAKL</sequence>
<accession>A0AAV5G6M7</accession>
<reference evidence="4 5" key="1">
    <citation type="submission" date="2021-12" db="EMBL/GenBank/DDBJ databases">
        <title>High titer production of polyol ester of fatty acids by Rhodotorula paludigena BS15 towards product separation-free biomass refinery.</title>
        <authorList>
            <person name="Mano J."/>
            <person name="Ono H."/>
            <person name="Tanaka T."/>
            <person name="Naito K."/>
            <person name="Sushida H."/>
            <person name="Ike M."/>
            <person name="Tokuyasu K."/>
            <person name="Kitaoka M."/>
        </authorList>
    </citation>
    <scope>NUCLEOTIDE SEQUENCE [LARGE SCALE GENOMIC DNA]</scope>
    <source>
        <strain evidence="4 5">BS15</strain>
    </source>
</reference>
<evidence type="ECO:0000259" key="2">
    <source>
        <dbReference type="Pfam" id="PF00501"/>
    </source>
</evidence>
<dbReference type="Proteomes" id="UP001342314">
    <property type="component" value="Unassembled WGS sequence"/>
</dbReference>
<dbReference type="GO" id="GO:0016878">
    <property type="term" value="F:acid-thiol ligase activity"/>
    <property type="evidence" value="ECO:0007669"/>
    <property type="project" value="UniProtKB-ARBA"/>
</dbReference>
<dbReference type="InterPro" id="IPR045851">
    <property type="entry name" value="AMP-bd_C_sf"/>
</dbReference>
<evidence type="ECO:0000259" key="3">
    <source>
        <dbReference type="Pfam" id="PF13193"/>
    </source>
</evidence>
<dbReference type="PROSITE" id="PS00455">
    <property type="entry name" value="AMP_BINDING"/>
    <property type="match status" value="1"/>
</dbReference>
<feature type="region of interest" description="Disordered" evidence="1">
    <location>
        <begin position="601"/>
        <end position="638"/>
    </location>
</feature>
<evidence type="ECO:0000313" key="5">
    <source>
        <dbReference type="Proteomes" id="UP001342314"/>
    </source>
</evidence>
<feature type="domain" description="AMP-binding enzyme C-terminal" evidence="3">
    <location>
        <begin position="493"/>
        <end position="564"/>
    </location>
</feature>
<organism evidence="4 5">
    <name type="scientific">Rhodotorula paludigena</name>
    <dbReference type="NCBI Taxonomy" id="86838"/>
    <lineage>
        <taxon>Eukaryota</taxon>
        <taxon>Fungi</taxon>
        <taxon>Dikarya</taxon>
        <taxon>Basidiomycota</taxon>
        <taxon>Pucciniomycotina</taxon>
        <taxon>Microbotryomycetes</taxon>
        <taxon>Sporidiobolales</taxon>
        <taxon>Sporidiobolaceae</taxon>
        <taxon>Rhodotorula</taxon>
    </lineage>
</organism>
<dbReference type="InterPro" id="IPR042099">
    <property type="entry name" value="ANL_N_sf"/>
</dbReference>
<keyword evidence="5" id="KW-1185">Reference proteome</keyword>